<proteinExistence type="predicted"/>
<dbReference type="GeneID" id="92097885"/>
<feature type="compositionally biased region" description="Basic and acidic residues" evidence="1">
    <location>
        <begin position="80"/>
        <end position="90"/>
    </location>
</feature>
<evidence type="ECO:0000313" key="2">
    <source>
        <dbReference type="EMBL" id="KAK8042930.1"/>
    </source>
</evidence>
<dbReference type="RefSeq" id="XP_066709783.1">
    <property type="nucleotide sequence ID" value="XM_066864822.1"/>
</dbReference>
<name>A0ABR1T8K9_9PEZI</name>
<sequence>MVNNDQTKFLCPQYAGIGGSNTRFWDDVYIVVVPQPRDVNFGPGPGPEKIVPLGSISKLEKGYVEYNHPPRPYRPHQKPKGADSKYDPRRSQRINDNGSDKPWETMNKYLGPAFDRLKKAGIVRSDWEQGQFMNPSEQEKGVCISDSPDYVSPGEMADFRTLTFSGHHPAHVRPNGIRLGWGGWDVWYEWQLYGRLVKRELLEKTPKPQAAGVPLKLVSEDGKPSIANRYEGSSEALMHFFDLACDPGTQSIHGKLVEKSNLGQGKSAKGKPNSQGNSRLVVKPKGNDVGTSYRKW</sequence>
<dbReference type="Proteomes" id="UP001480595">
    <property type="component" value="Unassembled WGS sequence"/>
</dbReference>
<evidence type="ECO:0000256" key="1">
    <source>
        <dbReference type="SAM" id="MobiDB-lite"/>
    </source>
</evidence>
<gene>
    <name evidence="2" type="ORF">PG994_013413</name>
</gene>
<accession>A0ABR1T8K9</accession>
<dbReference type="EMBL" id="JAQQWL010000013">
    <property type="protein sequence ID" value="KAK8042930.1"/>
    <property type="molecule type" value="Genomic_DNA"/>
</dbReference>
<feature type="region of interest" description="Disordered" evidence="1">
    <location>
        <begin position="65"/>
        <end position="102"/>
    </location>
</feature>
<comment type="caution">
    <text evidence="2">The sequence shown here is derived from an EMBL/GenBank/DDBJ whole genome shotgun (WGS) entry which is preliminary data.</text>
</comment>
<evidence type="ECO:0000313" key="3">
    <source>
        <dbReference type="Proteomes" id="UP001480595"/>
    </source>
</evidence>
<protein>
    <submittedName>
        <fullName evidence="2">Uncharacterized protein</fullName>
    </submittedName>
</protein>
<reference evidence="2 3" key="1">
    <citation type="submission" date="2023-01" db="EMBL/GenBank/DDBJ databases">
        <title>Analysis of 21 Apiospora genomes using comparative genomics revels a genus with tremendous synthesis potential of carbohydrate active enzymes and secondary metabolites.</title>
        <authorList>
            <person name="Sorensen T."/>
        </authorList>
    </citation>
    <scope>NUCLEOTIDE SEQUENCE [LARGE SCALE GENOMIC DNA]</scope>
    <source>
        <strain evidence="2 3">CBS 135458</strain>
    </source>
</reference>
<organism evidence="2 3">
    <name type="scientific">Apiospora phragmitis</name>
    <dbReference type="NCBI Taxonomy" id="2905665"/>
    <lineage>
        <taxon>Eukaryota</taxon>
        <taxon>Fungi</taxon>
        <taxon>Dikarya</taxon>
        <taxon>Ascomycota</taxon>
        <taxon>Pezizomycotina</taxon>
        <taxon>Sordariomycetes</taxon>
        <taxon>Xylariomycetidae</taxon>
        <taxon>Amphisphaeriales</taxon>
        <taxon>Apiosporaceae</taxon>
        <taxon>Apiospora</taxon>
    </lineage>
</organism>
<feature type="region of interest" description="Disordered" evidence="1">
    <location>
        <begin position="260"/>
        <end position="296"/>
    </location>
</feature>
<keyword evidence="3" id="KW-1185">Reference proteome</keyword>